<feature type="active site" description="Charge relay system" evidence="5 6">
    <location>
        <position position="218"/>
    </location>
</feature>
<dbReference type="InterPro" id="IPR017310">
    <property type="entry name" value="Pept_S8A_subtilisin_clostridia"/>
</dbReference>
<dbReference type="Gene3D" id="2.60.120.1290">
    <property type="match status" value="1"/>
</dbReference>
<dbReference type="PANTHER" id="PTHR43806:SF11">
    <property type="entry name" value="CEREVISIN-RELATED"/>
    <property type="match status" value="1"/>
</dbReference>
<dbReference type="eggNOG" id="COG1404">
    <property type="taxonomic scope" value="Bacteria"/>
</dbReference>
<organism evidence="9 10">
    <name type="scientific">Eubacterium plexicaudatum ASF492</name>
    <dbReference type="NCBI Taxonomy" id="1235802"/>
    <lineage>
        <taxon>Bacteria</taxon>
        <taxon>Bacillati</taxon>
        <taxon>Bacillota</taxon>
        <taxon>Clostridia</taxon>
        <taxon>Eubacteriales</taxon>
        <taxon>Eubacteriaceae</taxon>
        <taxon>Eubacterium</taxon>
    </lineage>
</organism>
<feature type="domain" description="Peptidase S8/S53" evidence="7">
    <location>
        <begin position="469"/>
        <end position="550"/>
    </location>
</feature>
<evidence type="ECO:0008006" key="11">
    <source>
        <dbReference type="Google" id="ProtNLM"/>
    </source>
</evidence>
<keyword evidence="4 6" id="KW-0720">Serine protease</keyword>
<gene>
    <name evidence="9" type="ORF">C823_02444</name>
</gene>
<dbReference type="PATRIC" id="fig|1235802.3.peg.2584"/>
<keyword evidence="3 6" id="KW-0378">Hydrolase</keyword>
<evidence type="ECO:0000313" key="10">
    <source>
        <dbReference type="Proteomes" id="UP000012589"/>
    </source>
</evidence>
<dbReference type="GO" id="GO:0004252">
    <property type="term" value="F:serine-type endopeptidase activity"/>
    <property type="evidence" value="ECO:0007669"/>
    <property type="project" value="UniProtKB-UniRule"/>
</dbReference>
<keyword evidence="2 6" id="KW-0645">Protease</keyword>
<evidence type="ECO:0000259" key="8">
    <source>
        <dbReference type="Pfam" id="PF18425"/>
    </source>
</evidence>
<dbReference type="PANTHER" id="PTHR43806">
    <property type="entry name" value="PEPTIDASE S8"/>
    <property type="match status" value="1"/>
</dbReference>
<dbReference type="GO" id="GO:0006508">
    <property type="term" value="P:proteolysis"/>
    <property type="evidence" value="ECO:0007669"/>
    <property type="project" value="UniProtKB-KW"/>
</dbReference>
<dbReference type="InterPro" id="IPR023828">
    <property type="entry name" value="Peptidase_S8_Ser-AS"/>
</dbReference>
<reference evidence="9 10" key="1">
    <citation type="journal article" date="2014" name="Genome Announc.">
        <title>Draft genome sequences of the altered schaedler flora, a defined bacterial community from gnotobiotic mice.</title>
        <authorList>
            <person name="Wannemuehler M.J."/>
            <person name="Overstreet A.M."/>
            <person name="Ward D.V."/>
            <person name="Phillips G.J."/>
        </authorList>
    </citation>
    <scope>NUCLEOTIDE SEQUENCE [LARGE SCALE GENOMIC DNA]</scope>
    <source>
        <strain evidence="9 10">ASF492</strain>
    </source>
</reference>
<evidence type="ECO:0000313" key="9">
    <source>
        <dbReference type="EMBL" id="EMZ27320.1"/>
    </source>
</evidence>
<dbReference type="PIRSF" id="PIRSF037894">
    <property type="entry name" value="Subtilisin_rel_CspABC"/>
    <property type="match status" value="1"/>
</dbReference>
<dbReference type="EMBL" id="AQFT01000072">
    <property type="protein sequence ID" value="EMZ27320.1"/>
    <property type="molecule type" value="Genomic_DNA"/>
</dbReference>
<feature type="domain" description="Peptidase S8/S53" evidence="7">
    <location>
        <begin position="123"/>
        <end position="335"/>
    </location>
</feature>
<keyword evidence="10" id="KW-1185">Reference proteome</keyword>
<dbReference type="InterPro" id="IPR022398">
    <property type="entry name" value="Peptidase_S8_His-AS"/>
</dbReference>
<dbReference type="Proteomes" id="UP000012589">
    <property type="component" value="Unassembled WGS sequence"/>
</dbReference>
<dbReference type="CDD" id="cd07478">
    <property type="entry name" value="Peptidases_S8_CspA-like"/>
    <property type="match status" value="1"/>
</dbReference>
<dbReference type="InterPro" id="IPR034045">
    <property type="entry name" value="Pep_S8_CspA-like"/>
</dbReference>
<accession>N2AMM4</accession>
<evidence type="ECO:0000256" key="5">
    <source>
        <dbReference type="PIRSR" id="PIRSR615500-1"/>
    </source>
</evidence>
<proteinExistence type="inferred from homology"/>
<dbReference type="SUPFAM" id="SSF52743">
    <property type="entry name" value="Subtilisin-like"/>
    <property type="match status" value="1"/>
</dbReference>
<evidence type="ECO:0000256" key="4">
    <source>
        <dbReference type="ARBA" id="ARBA00022825"/>
    </source>
</evidence>
<dbReference type="AlphaFoldDB" id="N2AMM4"/>
<protein>
    <recommendedName>
        <fullName evidence="11">Peptidase S8/S53 domain-containing protein</fullName>
    </recommendedName>
</protein>
<dbReference type="OrthoDB" id="9762689at2"/>
<dbReference type="InterPro" id="IPR000209">
    <property type="entry name" value="Peptidase_S8/S53_dom"/>
</dbReference>
<dbReference type="Gene3D" id="3.30.70.2980">
    <property type="match status" value="1"/>
</dbReference>
<dbReference type="PROSITE" id="PS00137">
    <property type="entry name" value="SUBTILASE_HIS"/>
    <property type="match status" value="1"/>
</dbReference>
<evidence type="ECO:0000256" key="6">
    <source>
        <dbReference type="PROSITE-ProRule" id="PRU01240"/>
    </source>
</evidence>
<comment type="caution">
    <text evidence="9">The sequence shown here is derived from an EMBL/GenBank/DDBJ whole genome shotgun (WGS) entry which is preliminary data.</text>
</comment>
<dbReference type="PROSITE" id="PS00138">
    <property type="entry name" value="SUBTILASE_SER"/>
    <property type="match status" value="1"/>
</dbReference>
<evidence type="ECO:0000259" key="7">
    <source>
        <dbReference type="Pfam" id="PF00082"/>
    </source>
</evidence>
<name>N2AMM4_9FIRM</name>
<dbReference type="PROSITE" id="PS51892">
    <property type="entry name" value="SUBTILASE"/>
    <property type="match status" value="1"/>
</dbReference>
<dbReference type="Gene3D" id="3.40.50.200">
    <property type="entry name" value="Peptidase S8/S53 domain"/>
    <property type="match status" value="1"/>
</dbReference>
<dbReference type="InterPro" id="IPR041365">
    <property type="entry name" value="CspB_prodomain"/>
</dbReference>
<dbReference type="STRING" id="1235802.C823_02444"/>
<dbReference type="Pfam" id="PF18425">
    <property type="entry name" value="CspB_prodomain"/>
    <property type="match status" value="1"/>
</dbReference>
<evidence type="ECO:0000256" key="2">
    <source>
        <dbReference type="ARBA" id="ARBA00022670"/>
    </source>
</evidence>
<sequence>MPQTNNPKRENLLNLALDATERELEQSPNLQTGYSRTDNTWELIIRYSAGLEQLQKEFPQISVVELLNGYAIVTVPQQLMDVFTDRTEIEYIEKPKRLFFAVDQGIRASCINTVQSAYLNLSGKGILCGIADSGIDWRHPDFCNPDGTTRILAIWDQTLSADASRGMYPPAGYERGVEFTREQINAALKEPVPEIVIAEENRNEAQQYVRLTGDSSGHGTHVAGILAGNGRASGGRYRGVAYESSLIVVKLGVPREEGFPSTVELMMAVDYMMRKAREYSLPIAVNLSFGNNYGSHSDSSLIETYLNSLSGYWKNTIAVGTGNEGTASVHTSGQVSQENGQNDNTVQFAVSTYESFLSIQIWKSYSDEIDIRIVHPSGLTAGPIQQILGTQRFRMQQTEILLYYGEPSPYSVYQEIFIEFLPINHFIDSGVWEIRLIPRRIVSGTFDMWMPGGGILNRGTGFLYPVEYTTLTIPSTAEKVISVAAYNSRTNQAADFSGRGYTRATGQVKPDLAAPGVGIVSTVPGGSYGVKSGTSMATPFVAGSAALLMQWGIVDGNDPYLYDAVIIGLSKKKYESIVEPAGCKRA</sequence>
<dbReference type="Pfam" id="PF00082">
    <property type="entry name" value="Peptidase_S8"/>
    <property type="match status" value="2"/>
</dbReference>
<comment type="similarity">
    <text evidence="1 6">Belongs to the peptidase S8 family.</text>
</comment>
<dbReference type="InterPro" id="IPR015500">
    <property type="entry name" value="Peptidase_S8_subtilisin-rel"/>
</dbReference>
<evidence type="ECO:0000256" key="1">
    <source>
        <dbReference type="ARBA" id="ARBA00011073"/>
    </source>
</evidence>
<dbReference type="InterPro" id="IPR050131">
    <property type="entry name" value="Peptidase_S8_subtilisin-like"/>
</dbReference>
<dbReference type="InterPro" id="IPR036852">
    <property type="entry name" value="Peptidase_S8/S53_dom_sf"/>
</dbReference>
<evidence type="ECO:0000256" key="3">
    <source>
        <dbReference type="ARBA" id="ARBA00022801"/>
    </source>
</evidence>
<dbReference type="PRINTS" id="PR00723">
    <property type="entry name" value="SUBTILISIN"/>
</dbReference>
<feature type="active site" description="Charge relay system" evidence="5 6">
    <location>
        <position position="132"/>
    </location>
</feature>
<feature type="domain" description="Csp protease B prodomain" evidence="8">
    <location>
        <begin position="8"/>
        <end position="96"/>
    </location>
</feature>
<dbReference type="HOGENOM" id="CLU_025670_0_0_9"/>
<feature type="active site" description="Charge relay system" evidence="5 6">
    <location>
        <position position="535"/>
    </location>
</feature>